<evidence type="ECO:0000256" key="3">
    <source>
        <dbReference type="ARBA" id="ARBA00023295"/>
    </source>
</evidence>
<evidence type="ECO:0000259" key="6">
    <source>
        <dbReference type="PROSITE" id="PS51764"/>
    </source>
</evidence>
<feature type="signal peptide" evidence="5">
    <location>
        <begin position="1"/>
        <end position="17"/>
    </location>
</feature>
<dbReference type="Gene3D" id="3.20.20.80">
    <property type="entry name" value="Glycosidases"/>
    <property type="match status" value="1"/>
</dbReference>
<sequence>MYSITAVILALAVGGHAISPRESNSLGESLGIKPDSMISYDGIYFGWAPNYSPQVTLADLNEATGQKGATYNVYSQITQDNVDSNSYDGNDQYNVDDIISSGAVLIASLMPTVDWTDITEELCNSVADYFKTTFTSKNVTVWLRYAHEMNYYADPSVDTYPGGRDYSAFLTTWKSMHAATHPNPLIHMFWSPNENTTSEPVAPWWPGEDYVDIVGMDYYPDASDLPDFATAYGDFYDTYAKGYSLPFAIAETGTQLGSGAATVAQKQQWLKSIINPAAGLGDYDEFYVSCTWFEYGPPTNEVDFYIVYGQTEAVVEETISNTESGV</sequence>
<dbReference type="PROSITE" id="PS51764">
    <property type="entry name" value="GH26"/>
    <property type="match status" value="1"/>
</dbReference>
<dbReference type="GeneID" id="37066011"/>
<feature type="chain" id="PRO_5016346156" evidence="5">
    <location>
        <begin position="18"/>
        <end position="326"/>
    </location>
</feature>
<reference evidence="7 8" key="1">
    <citation type="submission" date="2016-12" db="EMBL/GenBank/DDBJ databases">
        <title>The genomes of Aspergillus section Nigri reveals drivers in fungal speciation.</title>
        <authorList>
            <consortium name="DOE Joint Genome Institute"/>
            <person name="Vesth T.C."/>
            <person name="Nybo J."/>
            <person name="Theobald S."/>
            <person name="Brandl J."/>
            <person name="Frisvad J.C."/>
            <person name="Nielsen K.F."/>
            <person name="Lyhne E.K."/>
            <person name="Kogle M.E."/>
            <person name="Kuo A."/>
            <person name="Riley R."/>
            <person name="Clum A."/>
            <person name="Nolan M."/>
            <person name="Lipzen A."/>
            <person name="Salamov A."/>
            <person name="Henrissat B."/>
            <person name="Wiebenga A."/>
            <person name="De Vries R.P."/>
            <person name="Grigoriev I.V."/>
            <person name="Mortensen U.H."/>
            <person name="Andersen M.R."/>
            <person name="Baker S.E."/>
        </authorList>
    </citation>
    <scope>NUCLEOTIDE SEQUENCE [LARGE SCALE GENOMIC DNA]</scope>
    <source>
        <strain evidence="7 8">CBS 117.55</strain>
    </source>
</reference>
<comment type="caution">
    <text evidence="7">The sequence shown here is derived from an EMBL/GenBank/DDBJ whole genome shotgun (WGS) entry which is preliminary data.</text>
</comment>
<evidence type="ECO:0000313" key="8">
    <source>
        <dbReference type="Proteomes" id="UP000247233"/>
    </source>
</evidence>
<keyword evidence="2 4" id="KW-0378">Hydrolase</keyword>
<dbReference type="OrthoDB" id="428177at2759"/>
<proteinExistence type="inferred from homology"/>
<feature type="domain" description="GH26" evidence="6">
    <location>
        <begin position="21"/>
        <end position="317"/>
    </location>
</feature>
<keyword evidence="8" id="KW-1185">Reference proteome</keyword>
<dbReference type="GO" id="GO:0006080">
    <property type="term" value="P:substituted mannan metabolic process"/>
    <property type="evidence" value="ECO:0007669"/>
    <property type="project" value="InterPro"/>
</dbReference>
<evidence type="ECO:0000256" key="1">
    <source>
        <dbReference type="ARBA" id="ARBA00007754"/>
    </source>
</evidence>
<gene>
    <name evidence="7" type="ORF">BO70DRAFT_364297</name>
</gene>
<dbReference type="PANTHER" id="PTHR40079">
    <property type="entry name" value="MANNAN ENDO-1,4-BETA-MANNOSIDASE E-RELATED"/>
    <property type="match status" value="1"/>
</dbReference>
<comment type="similarity">
    <text evidence="1 4">Belongs to the glycosyl hydrolase 26 family.</text>
</comment>
<evidence type="ECO:0000256" key="2">
    <source>
        <dbReference type="ARBA" id="ARBA00022801"/>
    </source>
</evidence>
<feature type="active site" description="Nucleophile" evidence="4">
    <location>
        <position position="251"/>
    </location>
</feature>
<dbReference type="Proteomes" id="UP000247233">
    <property type="component" value="Unassembled WGS sequence"/>
</dbReference>
<dbReference type="VEuPathDB" id="FungiDB:BO70DRAFT_364297"/>
<dbReference type="Pfam" id="PF02156">
    <property type="entry name" value="Glyco_hydro_26"/>
    <property type="match status" value="1"/>
</dbReference>
<dbReference type="AlphaFoldDB" id="A0A317VJ06"/>
<dbReference type="InterPro" id="IPR000805">
    <property type="entry name" value="Glyco_hydro_26"/>
</dbReference>
<protein>
    <submittedName>
        <fullName evidence="7">Glycoside hydrolase</fullName>
    </submittedName>
</protein>
<name>A0A317VJ06_9EURO</name>
<dbReference type="RefSeq" id="XP_025396973.1">
    <property type="nucleotide sequence ID" value="XM_025543774.1"/>
</dbReference>
<dbReference type="GO" id="GO:0016985">
    <property type="term" value="F:mannan endo-1,4-beta-mannosidase activity"/>
    <property type="evidence" value="ECO:0007669"/>
    <property type="project" value="InterPro"/>
</dbReference>
<accession>A0A317VJ06</accession>
<evidence type="ECO:0000313" key="7">
    <source>
        <dbReference type="EMBL" id="PWY74326.1"/>
    </source>
</evidence>
<feature type="active site" description="Proton donor" evidence="4">
    <location>
        <position position="148"/>
    </location>
</feature>
<keyword evidence="3 4" id="KW-0326">Glycosidase</keyword>
<evidence type="ECO:0000256" key="4">
    <source>
        <dbReference type="PROSITE-ProRule" id="PRU01100"/>
    </source>
</evidence>
<dbReference type="InterPro" id="IPR022790">
    <property type="entry name" value="GH26_dom"/>
</dbReference>
<organism evidence="7 8">
    <name type="scientific">Aspergillus heteromorphus CBS 117.55</name>
    <dbReference type="NCBI Taxonomy" id="1448321"/>
    <lineage>
        <taxon>Eukaryota</taxon>
        <taxon>Fungi</taxon>
        <taxon>Dikarya</taxon>
        <taxon>Ascomycota</taxon>
        <taxon>Pezizomycotina</taxon>
        <taxon>Eurotiomycetes</taxon>
        <taxon>Eurotiomycetidae</taxon>
        <taxon>Eurotiales</taxon>
        <taxon>Aspergillaceae</taxon>
        <taxon>Aspergillus</taxon>
        <taxon>Aspergillus subgen. Circumdati</taxon>
    </lineage>
</organism>
<evidence type="ECO:0000256" key="5">
    <source>
        <dbReference type="SAM" id="SignalP"/>
    </source>
</evidence>
<keyword evidence="5" id="KW-0732">Signal</keyword>
<dbReference type="EMBL" id="MSFL01000023">
    <property type="protein sequence ID" value="PWY74326.1"/>
    <property type="molecule type" value="Genomic_DNA"/>
</dbReference>
<dbReference type="InterPro" id="IPR017853">
    <property type="entry name" value="GH"/>
</dbReference>
<dbReference type="SUPFAM" id="SSF51445">
    <property type="entry name" value="(Trans)glycosidases"/>
    <property type="match status" value="1"/>
</dbReference>
<dbReference type="PANTHER" id="PTHR40079:SF6">
    <property type="entry name" value="GH26 DOMAIN-CONTAINING PROTEIN"/>
    <property type="match status" value="1"/>
</dbReference>